<evidence type="ECO:0000256" key="6">
    <source>
        <dbReference type="ARBA" id="ARBA00023163"/>
    </source>
</evidence>
<keyword evidence="4" id="KW-0805">Transcription regulation</keyword>
<dbReference type="Pfam" id="PF15693">
    <property type="entry name" value="Med26_C"/>
    <property type="match status" value="1"/>
</dbReference>
<dbReference type="PROSITE" id="PS51319">
    <property type="entry name" value="TFIIS_N"/>
    <property type="match status" value="1"/>
</dbReference>
<feature type="compositionally biased region" description="Basic residues" evidence="11">
    <location>
        <begin position="165"/>
        <end position="174"/>
    </location>
</feature>
<evidence type="ECO:0000256" key="10">
    <source>
        <dbReference type="PROSITE-ProRule" id="PRU00649"/>
    </source>
</evidence>
<dbReference type="PANTHER" id="PTHR15201">
    <property type="entry name" value="CRSP70"/>
    <property type="match status" value="1"/>
</dbReference>
<feature type="region of interest" description="Disordered" evidence="11">
    <location>
        <begin position="90"/>
        <end position="152"/>
    </location>
</feature>
<dbReference type="AlphaFoldDB" id="A0A6F9DJV9"/>
<dbReference type="GO" id="GO:0006357">
    <property type="term" value="P:regulation of transcription by RNA polymerase II"/>
    <property type="evidence" value="ECO:0007669"/>
    <property type="project" value="InterPro"/>
</dbReference>
<organism evidence="13">
    <name type="scientific">Phallusia mammillata</name>
    <dbReference type="NCBI Taxonomy" id="59560"/>
    <lineage>
        <taxon>Eukaryota</taxon>
        <taxon>Metazoa</taxon>
        <taxon>Chordata</taxon>
        <taxon>Tunicata</taxon>
        <taxon>Ascidiacea</taxon>
        <taxon>Phlebobranchia</taxon>
        <taxon>Ascidiidae</taxon>
        <taxon>Phallusia</taxon>
    </lineage>
</organism>
<dbReference type="InterPro" id="IPR042376">
    <property type="entry name" value="MED26"/>
</dbReference>
<dbReference type="Gene3D" id="1.20.930.10">
    <property type="entry name" value="Conserved domain common to transcription factors TFIIS, elongin A, CRSP70"/>
    <property type="match status" value="1"/>
</dbReference>
<dbReference type="GO" id="GO:0010628">
    <property type="term" value="P:positive regulation of gene expression"/>
    <property type="evidence" value="ECO:0007669"/>
    <property type="project" value="TreeGrafter"/>
</dbReference>
<feature type="compositionally biased region" description="Low complexity" evidence="11">
    <location>
        <begin position="273"/>
        <end position="285"/>
    </location>
</feature>
<dbReference type="InterPro" id="IPR035441">
    <property type="entry name" value="TFIIS/LEDGF_dom_sf"/>
</dbReference>
<keyword evidence="7 10" id="KW-0539">Nucleus</keyword>
<evidence type="ECO:0000256" key="9">
    <source>
        <dbReference type="ARBA" id="ARBA00031968"/>
    </source>
</evidence>
<reference evidence="13" key="1">
    <citation type="submission" date="2020-04" db="EMBL/GenBank/DDBJ databases">
        <authorList>
            <person name="Neveu A P."/>
        </authorList>
    </citation>
    <scope>NUCLEOTIDE SEQUENCE</scope>
    <source>
        <tissue evidence="13">Whole embryo</tissue>
    </source>
</reference>
<keyword evidence="6" id="KW-0804">Transcription</keyword>
<feature type="domain" description="TFIIS N-terminal" evidence="12">
    <location>
        <begin position="13"/>
        <end position="87"/>
    </location>
</feature>
<name>A0A6F9DJV9_9ASCI</name>
<proteinExistence type="evidence at transcript level"/>
<protein>
    <recommendedName>
        <fullName evidence="3">Mediator of RNA polymerase II transcription subunit 26</fullName>
    </recommendedName>
    <alternativeName>
        <fullName evidence="8">Cofactor required for Sp1 transcriptional activation subunit 7</fullName>
    </alternativeName>
    <alternativeName>
        <fullName evidence="9">Mediator complex subunit 26</fullName>
    </alternativeName>
</protein>
<evidence type="ECO:0000256" key="1">
    <source>
        <dbReference type="ARBA" id="ARBA00004123"/>
    </source>
</evidence>
<accession>A0A6F9DJV9</accession>
<gene>
    <name evidence="13" type="primary">Med26</name>
</gene>
<dbReference type="InterPro" id="IPR003617">
    <property type="entry name" value="TFIIS/CRSP70_N_sub"/>
</dbReference>
<dbReference type="EMBL" id="LR787875">
    <property type="protein sequence ID" value="CAB3263737.1"/>
    <property type="molecule type" value="mRNA"/>
</dbReference>
<dbReference type="PANTHER" id="PTHR15201:SF1">
    <property type="entry name" value="MEDIATOR OF RNA POLYMERASE II TRANSCRIPTION SUBUNIT 26"/>
    <property type="match status" value="1"/>
</dbReference>
<dbReference type="InterPro" id="IPR031416">
    <property type="entry name" value="Med26_C"/>
</dbReference>
<dbReference type="GO" id="GO:0003712">
    <property type="term" value="F:transcription coregulator activity"/>
    <property type="evidence" value="ECO:0007669"/>
    <property type="project" value="TreeGrafter"/>
</dbReference>
<evidence type="ECO:0000256" key="3">
    <source>
        <dbReference type="ARBA" id="ARBA00019686"/>
    </source>
</evidence>
<dbReference type="SMART" id="SM00509">
    <property type="entry name" value="TFS2N"/>
    <property type="match status" value="1"/>
</dbReference>
<dbReference type="GO" id="GO:0070847">
    <property type="term" value="C:core mediator complex"/>
    <property type="evidence" value="ECO:0007669"/>
    <property type="project" value="TreeGrafter"/>
</dbReference>
<evidence type="ECO:0000256" key="8">
    <source>
        <dbReference type="ARBA" id="ARBA00030125"/>
    </source>
</evidence>
<evidence type="ECO:0000256" key="11">
    <source>
        <dbReference type="SAM" id="MobiDB-lite"/>
    </source>
</evidence>
<feature type="region of interest" description="Disordered" evidence="11">
    <location>
        <begin position="164"/>
        <end position="285"/>
    </location>
</feature>
<evidence type="ECO:0000256" key="2">
    <source>
        <dbReference type="ARBA" id="ARBA00009681"/>
    </source>
</evidence>
<evidence type="ECO:0000256" key="7">
    <source>
        <dbReference type="ARBA" id="ARBA00023242"/>
    </source>
</evidence>
<evidence type="ECO:0000256" key="4">
    <source>
        <dbReference type="ARBA" id="ARBA00023015"/>
    </source>
</evidence>
<comment type="subcellular location">
    <subcellularLocation>
        <location evidence="1 10">Nucleus</location>
    </subcellularLocation>
</comment>
<dbReference type="SUPFAM" id="SSF47676">
    <property type="entry name" value="Conserved domain common to transcription factors TFIIS, elongin A, CRSP70"/>
    <property type="match status" value="1"/>
</dbReference>
<dbReference type="GO" id="GO:0016592">
    <property type="term" value="C:mediator complex"/>
    <property type="evidence" value="ECO:0007669"/>
    <property type="project" value="InterPro"/>
</dbReference>
<sequence length="393" mass="43732">MQDMSLTPRQIKDRLLRVMKDDGSVRDSRAALEIITLLENTTITKTELEDTRLGKYINNVRKAAKDPVLQKRAKKLIKTWQRMIDKALQPHMTPNEKPPNATQNTPVQAHKGPQQKRHVSNIATKGTNSPSTVNGDGRDRKHRVNPVVPSSAVKLKTDATFYKSALHKTSKRSRSSTPRQSPENRRLTSSPRNTHLPKRETLSPPTPPPNLTCKPNGLKLKKSPHPPPSPPKEYQPLWSEAPHSKSRHKRKREDDVSPPDSLDSTRTNEEVASSSMTSSSNLSPLSQGITAYTIDVETAPQSVEIARKHSPLNVAKASTFTDSVSLPVTQQYVPKPRDHNEPDEWPGVDGCLGGNGAWYTWSDSIFVQRPSVVSSEDSTELDALSILPYVELD</sequence>
<evidence type="ECO:0000256" key="5">
    <source>
        <dbReference type="ARBA" id="ARBA00023159"/>
    </source>
</evidence>
<comment type="similarity">
    <text evidence="2">Belongs to the Mediator complex subunit 26 family.</text>
</comment>
<dbReference type="InterPro" id="IPR017923">
    <property type="entry name" value="TFIIS_N"/>
</dbReference>
<feature type="compositionally biased region" description="Polar residues" evidence="11">
    <location>
        <begin position="121"/>
        <end position="134"/>
    </location>
</feature>
<evidence type="ECO:0000313" key="13">
    <source>
        <dbReference type="EMBL" id="CAB3263737.1"/>
    </source>
</evidence>
<dbReference type="Pfam" id="PF08711">
    <property type="entry name" value="Med26"/>
    <property type="match status" value="1"/>
</dbReference>
<keyword evidence="5" id="KW-0010">Activator</keyword>
<evidence type="ECO:0000259" key="12">
    <source>
        <dbReference type="PROSITE" id="PS51319"/>
    </source>
</evidence>